<dbReference type="InterPro" id="IPR003615">
    <property type="entry name" value="HNH_nuc"/>
</dbReference>
<evidence type="ECO:0000313" key="2">
    <source>
        <dbReference type="EMBL" id="ETW86443.1"/>
    </source>
</evidence>
<protein>
    <recommendedName>
        <fullName evidence="1">HNH nuclease domain-containing protein</fullName>
    </recommendedName>
</protein>
<dbReference type="GeneID" id="20669456"/>
<gene>
    <name evidence="2" type="ORF">HETIRDRAFT_307076</name>
</gene>
<feature type="domain" description="HNH nuclease" evidence="1">
    <location>
        <begin position="34"/>
        <end position="101"/>
    </location>
</feature>
<organism evidence="2 3">
    <name type="scientific">Heterobasidion irregulare (strain TC 32-1)</name>
    <dbReference type="NCBI Taxonomy" id="747525"/>
    <lineage>
        <taxon>Eukaryota</taxon>
        <taxon>Fungi</taxon>
        <taxon>Dikarya</taxon>
        <taxon>Basidiomycota</taxon>
        <taxon>Agaricomycotina</taxon>
        <taxon>Agaricomycetes</taxon>
        <taxon>Russulales</taxon>
        <taxon>Bondarzewiaceae</taxon>
        <taxon>Heterobasidion</taxon>
        <taxon>Heterobasidion annosum species complex</taxon>
    </lineage>
</organism>
<dbReference type="Pfam" id="PF13391">
    <property type="entry name" value="HNH_2"/>
    <property type="match status" value="1"/>
</dbReference>
<sequence length="280" mass="32022">MDRESLRTEWDVIGSTSISSEDVVGELDTVGAQCLLTKELAMESVLESVHLYQPAAQQIAIILFKVKHALGIPRHSRNIDDPRNTIYLRADLRTLFDRKRWLLLPDIDLVKRILNEHQVSDKITELYSDATAFHYRFVPLGPGRLTDMLRWVRPDYEIEPQPSSSMEYGLYSYPFQNFPKLESHAHPHWVILNAGETLLAITDHEFDAFIWRVTYAYMVTVDEAKAFVESIKLIYKRWVSKGKGCGPSRIISFIKKAVDRVRGRATRTQTASSSVAASPQ</sequence>
<keyword evidence="3" id="KW-1185">Reference proteome</keyword>
<dbReference type="KEGG" id="hir:HETIRDRAFT_307076"/>
<dbReference type="HOGENOM" id="CLU_994196_0_0_1"/>
<dbReference type="eggNOG" id="ENOG502S72V">
    <property type="taxonomic scope" value="Eukaryota"/>
</dbReference>
<dbReference type="OrthoDB" id="3133596at2759"/>
<dbReference type="RefSeq" id="XP_009540464.1">
    <property type="nucleotide sequence ID" value="XM_009542169.1"/>
</dbReference>
<dbReference type="InParanoid" id="W4KKR2"/>
<dbReference type="EMBL" id="KI925454">
    <property type="protein sequence ID" value="ETW86443.1"/>
    <property type="molecule type" value="Genomic_DNA"/>
</dbReference>
<evidence type="ECO:0000259" key="1">
    <source>
        <dbReference type="Pfam" id="PF13391"/>
    </source>
</evidence>
<dbReference type="AlphaFoldDB" id="W4KKR2"/>
<accession>W4KKR2</accession>
<proteinExistence type="predicted"/>
<dbReference type="Proteomes" id="UP000030671">
    <property type="component" value="Unassembled WGS sequence"/>
</dbReference>
<evidence type="ECO:0000313" key="3">
    <source>
        <dbReference type="Proteomes" id="UP000030671"/>
    </source>
</evidence>
<name>W4KKR2_HETIT</name>
<reference evidence="2 3" key="1">
    <citation type="journal article" date="2012" name="New Phytol.">
        <title>Insight into trade-off between wood decay and parasitism from the genome of a fungal forest pathogen.</title>
        <authorList>
            <person name="Olson A."/>
            <person name="Aerts A."/>
            <person name="Asiegbu F."/>
            <person name="Belbahri L."/>
            <person name="Bouzid O."/>
            <person name="Broberg A."/>
            <person name="Canback B."/>
            <person name="Coutinho P.M."/>
            <person name="Cullen D."/>
            <person name="Dalman K."/>
            <person name="Deflorio G."/>
            <person name="van Diepen L.T."/>
            <person name="Dunand C."/>
            <person name="Duplessis S."/>
            <person name="Durling M."/>
            <person name="Gonthier P."/>
            <person name="Grimwood J."/>
            <person name="Fossdal C.G."/>
            <person name="Hansson D."/>
            <person name="Henrissat B."/>
            <person name="Hietala A."/>
            <person name="Himmelstrand K."/>
            <person name="Hoffmeister D."/>
            <person name="Hogberg N."/>
            <person name="James T.Y."/>
            <person name="Karlsson M."/>
            <person name="Kohler A."/>
            <person name="Kues U."/>
            <person name="Lee Y.H."/>
            <person name="Lin Y.C."/>
            <person name="Lind M."/>
            <person name="Lindquist E."/>
            <person name="Lombard V."/>
            <person name="Lucas S."/>
            <person name="Lunden K."/>
            <person name="Morin E."/>
            <person name="Murat C."/>
            <person name="Park J."/>
            <person name="Raffaello T."/>
            <person name="Rouze P."/>
            <person name="Salamov A."/>
            <person name="Schmutz J."/>
            <person name="Solheim H."/>
            <person name="Stahlberg J."/>
            <person name="Velez H."/>
            <person name="de Vries R.P."/>
            <person name="Wiebenga A."/>
            <person name="Woodward S."/>
            <person name="Yakovlev I."/>
            <person name="Garbelotto M."/>
            <person name="Martin F."/>
            <person name="Grigoriev I.V."/>
            <person name="Stenlid J."/>
        </authorList>
    </citation>
    <scope>NUCLEOTIDE SEQUENCE [LARGE SCALE GENOMIC DNA]</scope>
    <source>
        <strain evidence="2 3">TC 32-1</strain>
    </source>
</reference>